<evidence type="ECO:0008006" key="4">
    <source>
        <dbReference type="Google" id="ProtNLM"/>
    </source>
</evidence>
<proteinExistence type="predicted"/>
<evidence type="ECO:0000313" key="3">
    <source>
        <dbReference type="Proteomes" id="UP001500839"/>
    </source>
</evidence>
<dbReference type="InterPro" id="IPR052173">
    <property type="entry name" value="Beta-lactam_resp_regulator"/>
</dbReference>
<dbReference type="CDD" id="cd07326">
    <property type="entry name" value="M56_BlaR1_MecR1_like"/>
    <property type="match status" value="1"/>
</dbReference>
<feature type="transmembrane region" description="Helical" evidence="1">
    <location>
        <begin position="84"/>
        <end position="108"/>
    </location>
</feature>
<keyword evidence="3" id="KW-1185">Reference proteome</keyword>
<name>A0ABP9CJZ2_9ACTN</name>
<dbReference type="PANTHER" id="PTHR34978:SF3">
    <property type="entry name" value="SLR0241 PROTEIN"/>
    <property type="match status" value="1"/>
</dbReference>
<keyword evidence="1" id="KW-1133">Transmembrane helix</keyword>
<dbReference type="Proteomes" id="UP001500839">
    <property type="component" value="Unassembled WGS sequence"/>
</dbReference>
<dbReference type="EMBL" id="BAABKQ010000001">
    <property type="protein sequence ID" value="GAA4810585.1"/>
    <property type="molecule type" value="Genomic_DNA"/>
</dbReference>
<sequence>MIVALGLLIATLVVGFGAPRYLSVTVAPGLHPRLALAAWTSSMTLVLAALIAAPVSMMTKPGRTTFGAAHMCLQRLREDGSLPWLPAAQLAATAALGGLVLFVAVAVARRLRARRASARRLLFEVDLLARDRTAHRGFPVLWIDAEEPVCYSVGGAAPTIIASEHIGRLPAAERVAVLDHEAAHLLGRHHALVALAEATAAALPFIPLFARAPDAVRTLVEFSADNRAAQSNGAGTVGAALLTVHEFAAGAPHSPPVAGLALSRDAVAARLCWLGACPDRGRRRWAAADYPLAVTVAVVPVVLSVATALLAAGIVCLRLNT</sequence>
<organism evidence="2 3">
    <name type="scientific">Tomitella cavernea</name>
    <dbReference type="NCBI Taxonomy" id="1387982"/>
    <lineage>
        <taxon>Bacteria</taxon>
        <taxon>Bacillati</taxon>
        <taxon>Actinomycetota</taxon>
        <taxon>Actinomycetes</taxon>
        <taxon>Mycobacteriales</taxon>
        <taxon>Tomitella</taxon>
    </lineage>
</organism>
<keyword evidence="1" id="KW-0812">Transmembrane</keyword>
<evidence type="ECO:0000256" key="1">
    <source>
        <dbReference type="SAM" id="Phobius"/>
    </source>
</evidence>
<feature type="transmembrane region" description="Helical" evidence="1">
    <location>
        <begin position="290"/>
        <end position="317"/>
    </location>
</feature>
<dbReference type="PANTHER" id="PTHR34978">
    <property type="entry name" value="POSSIBLE SENSOR-TRANSDUCER PROTEIN BLAR"/>
    <property type="match status" value="1"/>
</dbReference>
<comment type="caution">
    <text evidence="2">The sequence shown here is derived from an EMBL/GenBank/DDBJ whole genome shotgun (WGS) entry which is preliminary data.</text>
</comment>
<accession>A0ABP9CJZ2</accession>
<feature type="transmembrane region" description="Helical" evidence="1">
    <location>
        <begin position="33"/>
        <end position="53"/>
    </location>
</feature>
<protein>
    <recommendedName>
        <fullName evidence="4">M56 family peptidase</fullName>
    </recommendedName>
</protein>
<evidence type="ECO:0000313" key="2">
    <source>
        <dbReference type="EMBL" id="GAA4810585.1"/>
    </source>
</evidence>
<gene>
    <name evidence="2" type="ORF">GCM10023353_13630</name>
</gene>
<reference evidence="3" key="1">
    <citation type="journal article" date="2019" name="Int. J. Syst. Evol. Microbiol.">
        <title>The Global Catalogue of Microorganisms (GCM) 10K type strain sequencing project: providing services to taxonomists for standard genome sequencing and annotation.</title>
        <authorList>
            <consortium name="The Broad Institute Genomics Platform"/>
            <consortium name="The Broad Institute Genome Sequencing Center for Infectious Disease"/>
            <person name="Wu L."/>
            <person name="Ma J."/>
        </authorList>
    </citation>
    <scope>NUCLEOTIDE SEQUENCE [LARGE SCALE GENOMIC DNA]</scope>
    <source>
        <strain evidence="3">JCM 18542</strain>
    </source>
</reference>
<dbReference type="RefSeq" id="WP_200175200.1">
    <property type="nucleotide sequence ID" value="NZ_BAABKQ010000001.1"/>
</dbReference>
<keyword evidence="1" id="KW-0472">Membrane</keyword>